<dbReference type="CDD" id="cd02966">
    <property type="entry name" value="TlpA_like_family"/>
    <property type="match status" value="1"/>
</dbReference>
<feature type="domain" description="Thioredoxin" evidence="5">
    <location>
        <begin position="261"/>
        <end position="405"/>
    </location>
</feature>
<proteinExistence type="predicted"/>
<sequence length="405" mass="45453">MNCKQKCSWFQTVFLTPGDSLTVRFDRQQFLETIRFTGRGAYANTYLTRAQRQFDYAAPGTYPEEQFKSLPPTEYRQRVDARLQQQLDTLAAYHARQPLPEALLHSRRQVLAVRHATSLLRYVTVQKIKTQREPQLPADYYDFLTQLPLREYYLPNVAMSLYDPLAHFLVGYREARLLPPGGQLATVPGTAERLYAQATADFGDTPARDYVMSMLLSSELSSHATTSLAAVQAILPTFRARTRDSLSVREVQAALRANTPLQPGNLAPEFRLTSAEGKAVALKDLRGKVVYIDFWYSSCKPCLAEAPAAQELKKKFLGQDVVFLYISIDQGPALWHRTIAKYALDSPNSVHLQDPEGWLAARPFHVSGYPSYWIIGRDGRIRQGAAPRPSAGPTTVAALEQALAK</sequence>
<keyword evidence="7" id="KW-1185">Reference proteome</keyword>
<evidence type="ECO:0000259" key="5">
    <source>
        <dbReference type="PROSITE" id="PS51352"/>
    </source>
</evidence>
<dbReference type="PANTHER" id="PTHR42852:SF6">
    <property type="entry name" value="THIOL:DISULFIDE INTERCHANGE PROTEIN DSBE"/>
    <property type="match status" value="1"/>
</dbReference>
<dbReference type="SUPFAM" id="SSF52833">
    <property type="entry name" value="Thioredoxin-like"/>
    <property type="match status" value="1"/>
</dbReference>
<dbReference type="Proteomes" id="UP000664369">
    <property type="component" value="Unassembled WGS sequence"/>
</dbReference>
<dbReference type="InterPro" id="IPR050553">
    <property type="entry name" value="Thioredoxin_ResA/DsbE_sf"/>
</dbReference>
<name>A0ABS3QI61_9BACT</name>
<comment type="subcellular location">
    <subcellularLocation>
        <location evidence="1">Cell envelope</location>
    </subcellularLocation>
</comment>
<reference evidence="6 7" key="1">
    <citation type="submission" date="2021-03" db="EMBL/GenBank/DDBJ databases">
        <authorList>
            <person name="Kim M.K."/>
        </authorList>
    </citation>
    <scope>NUCLEOTIDE SEQUENCE [LARGE SCALE GENOMIC DNA]</scope>
    <source>
        <strain evidence="6 7">BT442</strain>
    </source>
</reference>
<keyword evidence="4" id="KW-0676">Redox-active center</keyword>
<protein>
    <submittedName>
        <fullName evidence="6">TlpA family protein disulfide reductase</fullName>
    </submittedName>
</protein>
<dbReference type="InterPro" id="IPR036249">
    <property type="entry name" value="Thioredoxin-like_sf"/>
</dbReference>
<evidence type="ECO:0000313" key="6">
    <source>
        <dbReference type="EMBL" id="MBO2010924.1"/>
    </source>
</evidence>
<evidence type="ECO:0000256" key="3">
    <source>
        <dbReference type="ARBA" id="ARBA00023157"/>
    </source>
</evidence>
<evidence type="ECO:0000313" key="7">
    <source>
        <dbReference type="Proteomes" id="UP000664369"/>
    </source>
</evidence>
<evidence type="ECO:0000256" key="4">
    <source>
        <dbReference type="ARBA" id="ARBA00023284"/>
    </source>
</evidence>
<accession>A0ABS3QI61</accession>
<gene>
    <name evidence="6" type="ORF">J4E00_17825</name>
</gene>
<dbReference type="Pfam" id="PF00578">
    <property type="entry name" value="AhpC-TSA"/>
    <property type="match status" value="1"/>
</dbReference>
<dbReference type="PANTHER" id="PTHR42852">
    <property type="entry name" value="THIOL:DISULFIDE INTERCHANGE PROTEIN DSBE"/>
    <property type="match status" value="1"/>
</dbReference>
<keyword evidence="3" id="KW-1015">Disulfide bond</keyword>
<comment type="caution">
    <text evidence="6">The sequence shown here is derived from an EMBL/GenBank/DDBJ whole genome shotgun (WGS) entry which is preliminary data.</text>
</comment>
<organism evidence="6 7">
    <name type="scientific">Hymenobacter negativus</name>
    <dbReference type="NCBI Taxonomy" id="2795026"/>
    <lineage>
        <taxon>Bacteria</taxon>
        <taxon>Pseudomonadati</taxon>
        <taxon>Bacteroidota</taxon>
        <taxon>Cytophagia</taxon>
        <taxon>Cytophagales</taxon>
        <taxon>Hymenobacteraceae</taxon>
        <taxon>Hymenobacter</taxon>
    </lineage>
</organism>
<dbReference type="EMBL" id="JAGETZ010000009">
    <property type="protein sequence ID" value="MBO2010924.1"/>
    <property type="molecule type" value="Genomic_DNA"/>
</dbReference>
<evidence type="ECO:0000256" key="2">
    <source>
        <dbReference type="ARBA" id="ARBA00022748"/>
    </source>
</evidence>
<dbReference type="InterPro" id="IPR000866">
    <property type="entry name" value="AhpC/TSA"/>
</dbReference>
<evidence type="ECO:0000256" key="1">
    <source>
        <dbReference type="ARBA" id="ARBA00004196"/>
    </source>
</evidence>
<keyword evidence="2" id="KW-0201">Cytochrome c-type biogenesis</keyword>
<dbReference type="Gene3D" id="3.40.30.10">
    <property type="entry name" value="Glutaredoxin"/>
    <property type="match status" value="1"/>
</dbReference>
<dbReference type="InterPro" id="IPR013766">
    <property type="entry name" value="Thioredoxin_domain"/>
</dbReference>
<dbReference type="PROSITE" id="PS51352">
    <property type="entry name" value="THIOREDOXIN_2"/>
    <property type="match status" value="1"/>
</dbReference>